<accession>A0ACB7XUE8</accession>
<comment type="caution">
    <text evidence="1">The sequence shown here is derived from an EMBL/GenBank/DDBJ whole genome shotgun (WGS) entry which is preliminary data.</text>
</comment>
<organism evidence="1 2">
    <name type="scientific">Vaccinium darrowii</name>
    <dbReference type="NCBI Taxonomy" id="229202"/>
    <lineage>
        <taxon>Eukaryota</taxon>
        <taxon>Viridiplantae</taxon>
        <taxon>Streptophyta</taxon>
        <taxon>Embryophyta</taxon>
        <taxon>Tracheophyta</taxon>
        <taxon>Spermatophyta</taxon>
        <taxon>Magnoliopsida</taxon>
        <taxon>eudicotyledons</taxon>
        <taxon>Gunneridae</taxon>
        <taxon>Pentapetalae</taxon>
        <taxon>asterids</taxon>
        <taxon>Ericales</taxon>
        <taxon>Ericaceae</taxon>
        <taxon>Vaccinioideae</taxon>
        <taxon>Vaccinieae</taxon>
        <taxon>Vaccinium</taxon>
    </lineage>
</organism>
<dbReference type="Proteomes" id="UP000828048">
    <property type="component" value="Chromosome 1"/>
</dbReference>
<keyword evidence="2" id="KW-1185">Reference proteome</keyword>
<proteinExistence type="predicted"/>
<name>A0ACB7XUE8_9ERIC</name>
<sequence>MLEQKEESLATFVHANGKKGNCSNKGKKEKRRSSLKERKDAKYSFHDDDVEAIFKELLKEKAIILPKPKRSFEVSKTNNPKYCQYHRIVSHPMMECYVLKDIIQKMIKDGDIVLEESSPSEECAAASNYVSVCGGKKDNPSPTVSIAQCYMVTTEESDAKKENGSIWRFGRRLQSPQRNFPCCSKASVNQPAKEPLKAKFSQYGKRMAKSIAQNLVIKTTFKEDGNHERHVFFERKFVPPSPSLAGPSNLKPRKNNFHFKKGKKNALLRKENEKLSSAYLEPMVSTGQERAMIPNNEEQNRPRVSIFERLKSFPNPKSSNYKKKKIWIRKNQMHSNAKVNHKKETQVDEIMEEFVPKSTKRFRG</sequence>
<gene>
    <name evidence="1" type="ORF">Vadar_027560</name>
</gene>
<reference evidence="1 2" key="1">
    <citation type="journal article" date="2021" name="Hortic Res">
        <title>High-quality reference genome and annotation aids understanding of berry development for evergreen blueberry (Vaccinium darrowii).</title>
        <authorList>
            <person name="Yu J."/>
            <person name="Hulse-Kemp A.M."/>
            <person name="Babiker E."/>
            <person name="Staton M."/>
        </authorList>
    </citation>
    <scope>NUCLEOTIDE SEQUENCE [LARGE SCALE GENOMIC DNA]</scope>
    <source>
        <strain evidence="2">cv. NJ 8807/NJ 8810</strain>
        <tissue evidence="1">Young leaf</tissue>
    </source>
</reference>
<protein>
    <submittedName>
        <fullName evidence="1">Uncharacterized protein</fullName>
    </submittedName>
</protein>
<evidence type="ECO:0000313" key="1">
    <source>
        <dbReference type="EMBL" id="KAH7844403.1"/>
    </source>
</evidence>
<evidence type="ECO:0000313" key="2">
    <source>
        <dbReference type="Proteomes" id="UP000828048"/>
    </source>
</evidence>
<dbReference type="EMBL" id="CM037151">
    <property type="protein sequence ID" value="KAH7844403.1"/>
    <property type="molecule type" value="Genomic_DNA"/>
</dbReference>